<comment type="caution">
    <text evidence="5">The sequence shown here is derived from an EMBL/GenBank/DDBJ whole genome shotgun (WGS) entry which is preliminary data.</text>
</comment>
<accession>A0ABS1TFJ8</accession>
<keyword evidence="3" id="KW-0804">Transcription</keyword>
<evidence type="ECO:0000313" key="5">
    <source>
        <dbReference type="EMBL" id="MBL4937386.1"/>
    </source>
</evidence>
<dbReference type="InterPro" id="IPR014710">
    <property type="entry name" value="RmlC-like_jellyroll"/>
</dbReference>
<dbReference type="SUPFAM" id="SSF46689">
    <property type="entry name" value="Homeodomain-like"/>
    <property type="match status" value="2"/>
</dbReference>
<dbReference type="Gene3D" id="2.60.120.10">
    <property type="entry name" value="Jelly Rolls"/>
    <property type="match status" value="1"/>
</dbReference>
<organism evidence="5 6">
    <name type="scientific">Clostridium rhizosphaerae</name>
    <dbReference type="NCBI Taxonomy" id="2803861"/>
    <lineage>
        <taxon>Bacteria</taxon>
        <taxon>Bacillati</taxon>
        <taxon>Bacillota</taxon>
        <taxon>Clostridia</taxon>
        <taxon>Eubacteriales</taxon>
        <taxon>Clostridiaceae</taxon>
        <taxon>Clostridium</taxon>
    </lineage>
</organism>
<dbReference type="InterPro" id="IPR011051">
    <property type="entry name" value="RmlC_Cupin_sf"/>
</dbReference>
<dbReference type="Gene3D" id="1.10.10.60">
    <property type="entry name" value="Homeodomain-like"/>
    <property type="match status" value="2"/>
</dbReference>
<dbReference type="PROSITE" id="PS01124">
    <property type="entry name" value="HTH_ARAC_FAMILY_2"/>
    <property type="match status" value="1"/>
</dbReference>
<evidence type="ECO:0000313" key="6">
    <source>
        <dbReference type="Proteomes" id="UP000632377"/>
    </source>
</evidence>
<dbReference type="SUPFAM" id="SSF51182">
    <property type="entry name" value="RmlC-like cupins"/>
    <property type="match status" value="1"/>
</dbReference>
<evidence type="ECO:0000259" key="4">
    <source>
        <dbReference type="PROSITE" id="PS01124"/>
    </source>
</evidence>
<dbReference type="PANTHER" id="PTHR43280">
    <property type="entry name" value="ARAC-FAMILY TRANSCRIPTIONAL REGULATOR"/>
    <property type="match status" value="1"/>
</dbReference>
<evidence type="ECO:0000256" key="3">
    <source>
        <dbReference type="ARBA" id="ARBA00023163"/>
    </source>
</evidence>
<name>A0ABS1TFJ8_9CLOT</name>
<dbReference type="Proteomes" id="UP000632377">
    <property type="component" value="Unassembled WGS sequence"/>
</dbReference>
<dbReference type="RefSeq" id="WP_202750138.1">
    <property type="nucleotide sequence ID" value="NZ_JAESWC010000014.1"/>
</dbReference>
<reference evidence="5 6" key="1">
    <citation type="submission" date="2021-01" db="EMBL/GenBank/DDBJ databases">
        <title>Genome public.</title>
        <authorList>
            <person name="Liu C."/>
            <person name="Sun Q."/>
        </authorList>
    </citation>
    <scope>NUCLEOTIDE SEQUENCE [LARGE SCALE GENOMIC DNA]</scope>
    <source>
        <strain evidence="5 6">YIM B02515</strain>
    </source>
</reference>
<dbReference type="InterPro" id="IPR009057">
    <property type="entry name" value="Homeodomain-like_sf"/>
</dbReference>
<dbReference type="EMBL" id="JAESWC010000014">
    <property type="protein sequence ID" value="MBL4937386.1"/>
    <property type="molecule type" value="Genomic_DNA"/>
</dbReference>
<gene>
    <name evidence="5" type="ORF">JK636_16825</name>
</gene>
<protein>
    <submittedName>
        <fullName evidence="5">AraC family transcriptional regulator</fullName>
    </submittedName>
</protein>
<evidence type="ECO:0000256" key="2">
    <source>
        <dbReference type="ARBA" id="ARBA00023125"/>
    </source>
</evidence>
<sequence length="306" mass="36371">MENNALVNIKKGYLNEDFRFFHLKDKKNEEHAFHYHDFNKIVIFISGSVTYAIEGKYYKLRPWDILFVGSNELHRPIIDSNEFYERIIIWVNSDFLKKQSTEDSELLTCFNIAVKEKLNLFRLSSENLLLIKDILFYLEKAIKEKDFGGRQLQNAYFIQLIVYLNRLMLGPKIKKDEKDIQYDERIVNILSYINEHLTSDLSIENIAAKFYINRYYLMHNFKNQTGYTLHNYILEKRLAKAAGFIKNGIQAIRASEQCGFNDYSSFVRAFKKSFGLSPKQYFKAIKEIQHSYSKDNEVDRDYPFRE</sequence>
<proteinExistence type="predicted"/>
<dbReference type="PANTHER" id="PTHR43280:SF34">
    <property type="entry name" value="ARAC-FAMILY TRANSCRIPTIONAL REGULATOR"/>
    <property type="match status" value="1"/>
</dbReference>
<keyword evidence="1" id="KW-0805">Transcription regulation</keyword>
<dbReference type="SMART" id="SM00342">
    <property type="entry name" value="HTH_ARAC"/>
    <property type="match status" value="1"/>
</dbReference>
<dbReference type="Pfam" id="PF12833">
    <property type="entry name" value="HTH_18"/>
    <property type="match status" value="1"/>
</dbReference>
<feature type="domain" description="HTH araC/xylS-type" evidence="4">
    <location>
        <begin position="187"/>
        <end position="284"/>
    </location>
</feature>
<keyword evidence="2" id="KW-0238">DNA-binding</keyword>
<evidence type="ECO:0000256" key="1">
    <source>
        <dbReference type="ARBA" id="ARBA00023015"/>
    </source>
</evidence>
<keyword evidence="6" id="KW-1185">Reference proteome</keyword>
<dbReference type="InterPro" id="IPR003313">
    <property type="entry name" value="AraC-bd"/>
</dbReference>
<dbReference type="InterPro" id="IPR018060">
    <property type="entry name" value="HTH_AraC"/>
</dbReference>
<dbReference type="Pfam" id="PF02311">
    <property type="entry name" value="AraC_binding"/>
    <property type="match status" value="1"/>
</dbReference>